<dbReference type="Proteomes" id="UP000186176">
    <property type="component" value="Unassembled WGS sequence"/>
</dbReference>
<gene>
    <name evidence="11" type="ORF">cubi_02093</name>
</gene>
<comment type="caution">
    <text evidence="11">The sequence shown here is derived from an EMBL/GenBank/DDBJ whole genome shotgun (WGS) entry which is preliminary data.</text>
</comment>
<dbReference type="GeneID" id="39978884"/>
<accession>A0A1J4MRF2</accession>
<evidence type="ECO:0000256" key="4">
    <source>
        <dbReference type="ARBA" id="ARBA00022723"/>
    </source>
</evidence>
<comment type="subunit">
    <text evidence="3">Homodimer.</text>
</comment>
<dbReference type="PANTHER" id="PTHR42769:SF3">
    <property type="entry name" value="SUPEROXIDE DISMUTASE [FE] 2, CHLOROPLASTIC"/>
    <property type="match status" value="1"/>
</dbReference>
<evidence type="ECO:0000256" key="1">
    <source>
        <dbReference type="ARBA" id="ARBA00001962"/>
    </source>
</evidence>
<reference evidence="11 12" key="1">
    <citation type="submission" date="2016-10" db="EMBL/GenBank/DDBJ databases">
        <title>Reductive evolution of mitochondrial metabolism and differential evolution of invasion-related proteins in Cryptosporidium.</title>
        <authorList>
            <person name="Liu S."/>
            <person name="Roellig D.M."/>
            <person name="Guo Y."/>
            <person name="Li N."/>
            <person name="Frace M.A."/>
            <person name="Tang K."/>
            <person name="Zhang L."/>
            <person name="Feng Y."/>
            <person name="Xiao L."/>
        </authorList>
    </citation>
    <scope>NUCLEOTIDE SEQUENCE [LARGE SCALE GENOMIC DNA]</scope>
    <source>
        <strain evidence="11">39726</strain>
    </source>
</reference>
<keyword evidence="12" id="KW-1185">Reference proteome</keyword>
<dbReference type="InterPro" id="IPR036324">
    <property type="entry name" value="Mn/Fe_SOD_N_sf"/>
</dbReference>
<evidence type="ECO:0000256" key="3">
    <source>
        <dbReference type="ARBA" id="ARBA00011738"/>
    </source>
</evidence>
<dbReference type="PRINTS" id="PR01703">
    <property type="entry name" value="MNSODISMTASE"/>
</dbReference>
<dbReference type="InterPro" id="IPR001189">
    <property type="entry name" value="Mn/Fe_SOD"/>
</dbReference>
<comment type="function">
    <text evidence="8">Destroys radicals which are normally produced within the cells and which are toxic to biological systems.</text>
</comment>
<evidence type="ECO:0000313" key="11">
    <source>
        <dbReference type="EMBL" id="OII75572.1"/>
    </source>
</evidence>
<dbReference type="PIRSF" id="PIRSF000349">
    <property type="entry name" value="SODismutase"/>
    <property type="match status" value="1"/>
</dbReference>
<evidence type="ECO:0000259" key="10">
    <source>
        <dbReference type="Pfam" id="PF02777"/>
    </source>
</evidence>
<evidence type="ECO:0000256" key="6">
    <source>
        <dbReference type="ARBA" id="ARBA00023004"/>
    </source>
</evidence>
<dbReference type="InterPro" id="IPR019831">
    <property type="entry name" value="Mn/Fe_SOD_N"/>
</dbReference>
<evidence type="ECO:0000256" key="2">
    <source>
        <dbReference type="ARBA" id="ARBA00008714"/>
    </source>
</evidence>
<feature type="binding site" evidence="7">
    <location>
        <position position="190"/>
    </location>
    <ligand>
        <name>Mn(2+)</name>
        <dbReference type="ChEBI" id="CHEBI:29035"/>
    </ligand>
</feature>
<dbReference type="InterPro" id="IPR036314">
    <property type="entry name" value="SOD_C_sf"/>
</dbReference>
<feature type="domain" description="Manganese/iron superoxide dismutase N-terminal" evidence="9">
    <location>
        <begin position="27"/>
        <end position="106"/>
    </location>
</feature>
<dbReference type="PANTHER" id="PTHR42769">
    <property type="entry name" value="SUPEROXIDE DISMUTASE"/>
    <property type="match status" value="1"/>
</dbReference>
<feature type="domain" description="Manganese/iron superoxide dismutase C-terminal" evidence="10">
    <location>
        <begin position="116"/>
        <end position="218"/>
    </location>
</feature>
<dbReference type="Gene3D" id="3.55.40.20">
    <property type="entry name" value="Iron/manganese superoxide dismutase, C-terminal domain"/>
    <property type="match status" value="1"/>
</dbReference>
<dbReference type="EC" id="1.15.1.1" evidence="8"/>
<evidence type="ECO:0000313" key="12">
    <source>
        <dbReference type="Proteomes" id="UP000186176"/>
    </source>
</evidence>
<comment type="catalytic activity">
    <reaction evidence="8">
        <text>2 superoxide + 2 H(+) = H2O2 + O2</text>
        <dbReference type="Rhea" id="RHEA:20696"/>
        <dbReference type="ChEBI" id="CHEBI:15378"/>
        <dbReference type="ChEBI" id="CHEBI:15379"/>
        <dbReference type="ChEBI" id="CHEBI:16240"/>
        <dbReference type="ChEBI" id="CHEBI:18421"/>
        <dbReference type="EC" id="1.15.1.1"/>
    </reaction>
</comment>
<organism evidence="11 12">
    <name type="scientific">Cryptosporidium ubiquitum</name>
    <dbReference type="NCBI Taxonomy" id="857276"/>
    <lineage>
        <taxon>Eukaryota</taxon>
        <taxon>Sar</taxon>
        <taxon>Alveolata</taxon>
        <taxon>Apicomplexa</taxon>
        <taxon>Conoidasida</taxon>
        <taxon>Coccidia</taxon>
        <taxon>Eucoccidiorida</taxon>
        <taxon>Eimeriorina</taxon>
        <taxon>Cryptosporidiidae</taxon>
        <taxon>Cryptosporidium</taxon>
    </lineage>
</organism>
<dbReference type="SUPFAM" id="SSF46609">
    <property type="entry name" value="Fe,Mn superoxide dismutase (SOD), N-terminal domain"/>
    <property type="match status" value="1"/>
</dbReference>
<keyword evidence="5 8" id="KW-0560">Oxidoreductase</keyword>
<keyword evidence="4 7" id="KW-0479">Metal-binding</keyword>
<dbReference type="Gene3D" id="1.10.287.990">
    <property type="entry name" value="Fe,Mn superoxide dismutase (SOD) domain"/>
    <property type="match status" value="1"/>
</dbReference>
<dbReference type="AlphaFoldDB" id="A0A1J4MRF2"/>
<evidence type="ECO:0000256" key="5">
    <source>
        <dbReference type="ARBA" id="ARBA00023002"/>
    </source>
</evidence>
<dbReference type="Pfam" id="PF02777">
    <property type="entry name" value="Sod_Fe_C"/>
    <property type="match status" value="1"/>
</dbReference>
<keyword evidence="6" id="KW-0408">Iron</keyword>
<evidence type="ECO:0000256" key="7">
    <source>
        <dbReference type="PIRSR" id="PIRSR000349-1"/>
    </source>
</evidence>
<dbReference type="FunFam" id="1.10.287.990:FF:000002">
    <property type="entry name" value="Superoxide dismutase"/>
    <property type="match status" value="1"/>
</dbReference>
<dbReference type="EMBL" id="LRBP01000001">
    <property type="protein sequence ID" value="OII75572.1"/>
    <property type="molecule type" value="Genomic_DNA"/>
</dbReference>
<dbReference type="VEuPathDB" id="CryptoDB:cubi_02093"/>
<dbReference type="InterPro" id="IPR019832">
    <property type="entry name" value="Mn/Fe_SOD_C"/>
</dbReference>
<evidence type="ECO:0000256" key="8">
    <source>
        <dbReference type="RuleBase" id="RU000414"/>
    </source>
</evidence>
<name>A0A1J4MRF2_9CRYT</name>
<dbReference type="GO" id="GO:0046872">
    <property type="term" value="F:metal ion binding"/>
    <property type="evidence" value="ECO:0007669"/>
    <property type="project" value="UniProtKB-KW"/>
</dbReference>
<feature type="binding site" evidence="7">
    <location>
        <position position="51"/>
    </location>
    <ligand>
        <name>Mn(2+)</name>
        <dbReference type="ChEBI" id="CHEBI:29035"/>
    </ligand>
</feature>
<sequence>MSIRVVFNNNSIKLINRVFRFFSAMPFELPSLPYDKKALEPVVSSETLDYHHGKHHAGYVTKLNSLIKSTEFENENDLMKVIMKSSGPIYNNASQVWNHTFYWNCLRSPSDTNTPTPKVAKLIDESFGSFESFKESFAANATGHFGSGWIWVVIDPSNHKKLKIVQTHDGDNPEKLGHGKPVLTCDVWEHAYYIDYRNNRASYVDKFFSIINWDFVESNLS</sequence>
<dbReference type="Pfam" id="PF00081">
    <property type="entry name" value="Sod_Fe_N"/>
    <property type="match status" value="1"/>
</dbReference>
<comment type="similarity">
    <text evidence="2 8">Belongs to the iron/manganese superoxide dismutase family.</text>
</comment>
<dbReference type="GO" id="GO:0004784">
    <property type="term" value="F:superoxide dismutase activity"/>
    <property type="evidence" value="ECO:0007669"/>
    <property type="project" value="UniProtKB-EC"/>
</dbReference>
<evidence type="ECO:0000259" key="9">
    <source>
        <dbReference type="Pfam" id="PF00081"/>
    </source>
</evidence>
<dbReference type="SUPFAM" id="SSF54719">
    <property type="entry name" value="Fe,Mn superoxide dismutase (SOD), C-terminal domain"/>
    <property type="match status" value="1"/>
</dbReference>
<feature type="binding site" evidence="7">
    <location>
        <position position="99"/>
    </location>
    <ligand>
        <name>Mn(2+)</name>
        <dbReference type="ChEBI" id="CHEBI:29035"/>
    </ligand>
</feature>
<dbReference type="InterPro" id="IPR019833">
    <property type="entry name" value="Mn/Fe_SOD_BS"/>
</dbReference>
<dbReference type="OrthoDB" id="239262at2759"/>
<comment type="cofactor">
    <cofactor evidence="1">
        <name>Fe cation</name>
        <dbReference type="ChEBI" id="CHEBI:24875"/>
    </cofactor>
</comment>
<feature type="binding site" evidence="7">
    <location>
        <position position="186"/>
    </location>
    <ligand>
        <name>Mn(2+)</name>
        <dbReference type="ChEBI" id="CHEBI:29035"/>
    </ligand>
</feature>
<dbReference type="PROSITE" id="PS00088">
    <property type="entry name" value="SOD_MN"/>
    <property type="match status" value="1"/>
</dbReference>
<protein>
    <recommendedName>
        <fullName evidence="8">Superoxide dismutase</fullName>
        <ecNumber evidence="8">1.15.1.1</ecNumber>
    </recommendedName>
</protein>
<dbReference type="RefSeq" id="XP_028876579.1">
    <property type="nucleotide sequence ID" value="XM_029019105.1"/>
</dbReference>
<proteinExistence type="inferred from homology"/>